<comment type="caution">
    <text evidence="2">The sequence shown here is derived from an EMBL/GenBank/DDBJ whole genome shotgun (WGS) entry which is preliminary data.</text>
</comment>
<dbReference type="OrthoDB" id="128798at2759"/>
<dbReference type="EMBL" id="QXFT01002262">
    <property type="protein sequence ID" value="KAE9301088.1"/>
    <property type="molecule type" value="Genomic_DNA"/>
</dbReference>
<name>A0A6A3IUE9_9STRA</name>
<evidence type="ECO:0000256" key="1">
    <source>
        <dbReference type="SAM" id="MobiDB-lite"/>
    </source>
</evidence>
<organism evidence="2 7">
    <name type="scientific">Phytophthora rubi</name>
    <dbReference type="NCBI Taxonomy" id="129364"/>
    <lineage>
        <taxon>Eukaryota</taxon>
        <taxon>Sar</taxon>
        <taxon>Stramenopiles</taxon>
        <taxon>Oomycota</taxon>
        <taxon>Peronosporomycetes</taxon>
        <taxon>Peronosporales</taxon>
        <taxon>Peronosporaceae</taxon>
        <taxon>Phytophthora</taxon>
    </lineage>
</organism>
<dbReference type="AlphaFoldDB" id="A0A6A3IUE9"/>
<accession>A0A6A3IUE9</accession>
<dbReference type="Proteomes" id="UP000434957">
    <property type="component" value="Unassembled WGS sequence"/>
</dbReference>
<protein>
    <submittedName>
        <fullName evidence="2">Uncharacterized protein</fullName>
    </submittedName>
</protein>
<gene>
    <name evidence="3" type="ORF">PR001_g21396</name>
    <name evidence="2" type="ORF">PR002_g23090</name>
    <name evidence="4" type="ORF">PR003_g22610</name>
</gene>
<sequence length="178" mass="19747">MEVDVIQHYGGRRVPTSLTRATTSSSTRSPRPMRCFRYGKPGHNAVEEPPPPSPPVLRAHLFTTTSGSDSRLIGLSLHGEGAKLSLRALLDLGATNNFVRAESLSVFPADLNIREGLGDMIVEYDDGKSRCTQRRLTTFAYELDRFHSSEVFLVIEMSGSSDCVFWTPWLARHQPGID</sequence>
<dbReference type="EMBL" id="QXFU01002583">
    <property type="protein sequence ID" value="KAE8983985.1"/>
    <property type="molecule type" value="Genomic_DNA"/>
</dbReference>
<evidence type="ECO:0000313" key="2">
    <source>
        <dbReference type="EMBL" id="KAE8983985.1"/>
    </source>
</evidence>
<feature type="compositionally biased region" description="Low complexity" evidence="1">
    <location>
        <begin position="15"/>
        <end position="32"/>
    </location>
</feature>
<dbReference type="Proteomes" id="UP000429607">
    <property type="component" value="Unassembled WGS sequence"/>
</dbReference>
<evidence type="ECO:0000313" key="6">
    <source>
        <dbReference type="Proteomes" id="UP000434957"/>
    </source>
</evidence>
<evidence type="ECO:0000313" key="3">
    <source>
        <dbReference type="EMBL" id="KAE8990791.1"/>
    </source>
</evidence>
<reference evidence="5 7" key="1">
    <citation type="submission" date="2018-09" db="EMBL/GenBank/DDBJ databases">
        <title>Genomic investigation of the strawberry pathogen Phytophthora fragariae indicates pathogenicity is determined by transcriptional variation in three key races.</title>
        <authorList>
            <person name="Adams T.M."/>
            <person name="Armitage A.D."/>
            <person name="Sobczyk M.K."/>
            <person name="Bates H.J."/>
            <person name="Dunwell J.M."/>
            <person name="Nellist C.F."/>
            <person name="Harrison R.J."/>
        </authorList>
    </citation>
    <scope>NUCLEOTIDE SEQUENCE [LARGE SCALE GENOMIC DNA]</scope>
    <source>
        <strain evidence="3 5">SCRP249</strain>
        <strain evidence="2 7">SCRP324</strain>
        <strain evidence="4 6">SCRP333</strain>
    </source>
</reference>
<dbReference type="Proteomes" id="UP000435112">
    <property type="component" value="Unassembled WGS sequence"/>
</dbReference>
<evidence type="ECO:0000313" key="5">
    <source>
        <dbReference type="Proteomes" id="UP000429607"/>
    </source>
</evidence>
<keyword evidence="6" id="KW-1185">Reference proteome</keyword>
<dbReference type="EMBL" id="QXFV01002232">
    <property type="protein sequence ID" value="KAE8990791.1"/>
    <property type="molecule type" value="Genomic_DNA"/>
</dbReference>
<evidence type="ECO:0000313" key="4">
    <source>
        <dbReference type="EMBL" id="KAE9301088.1"/>
    </source>
</evidence>
<proteinExistence type="predicted"/>
<feature type="region of interest" description="Disordered" evidence="1">
    <location>
        <begin position="1"/>
        <end position="34"/>
    </location>
</feature>
<evidence type="ECO:0000313" key="7">
    <source>
        <dbReference type="Proteomes" id="UP000435112"/>
    </source>
</evidence>